<comment type="similarity">
    <text evidence="1">Belongs to the FGGY kinase family.</text>
</comment>
<dbReference type="InParanoid" id="A2G0B1"/>
<dbReference type="PANTHER" id="PTHR10196">
    <property type="entry name" value="SUGAR KINASE"/>
    <property type="match status" value="1"/>
</dbReference>
<protein>
    <submittedName>
        <fullName evidence="5">FGGY family of carbohydrate kinases, N-terminal domain containing protein</fullName>
    </submittedName>
</protein>
<dbReference type="STRING" id="5722.A2G0B1"/>
<feature type="domain" description="Carbohydrate kinase FGGY N-terminal" evidence="4">
    <location>
        <begin position="137"/>
        <end position="231"/>
    </location>
</feature>
<dbReference type="CDD" id="cd07777">
    <property type="entry name" value="ASKHA_NBD_FGGY_SHK"/>
    <property type="match status" value="1"/>
</dbReference>
<dbReference type="RefSeq" id="XP_001302338.1">
    <property type="nucleotide sequence ID" value="XM_001302337.1"/>
</dbReference>
<dbReference type="Pfam" id="PF00370">
    <property type="entry name" value="FGGY_N"/>
    <property type="match status" value="2"/>
</dbReference>
<evidence type="ECO:0000313" key="5">
    <source>
        <dbReference type="EMBL" id="EAX89408.1"/>
    </source>
</evidence>
<dbReference type="OMA" id="TWQDTRC"/>
<sequence length="437" mass="47847">MFSLGIDIGTSKIAIAVVDVNSKITTYVDSKAHDANIHIKPGFSEQSVDKIFETTDNLISNIPIEIKQKIGYIGITGQMHGVVVSRKNNKTDNLINWEDRRGSVTGKLKLINAIKGCEKLKDGFGMTTLAQLDLSDAEHCATIHDLYASYLTGLRSVTDPTDAASWGLFDIFTNKWNEEAIKSLNIPQNILPEVVKCGSFVGKIKPDIAEKFDLNKDVEVYAALGDNQASISGTSLERDQDIYITIGTGMQLSLIANNEIAKELINSNKIEVRPFLKGQFLAVSAPLLGGEAWKSLALFVDGLIENVTGTKMNIDDVYKKIDELGLAEFDSDDLPDFEPYFIGERWDTSLRGVLSNLTLSNFKIGKISAALAKGIAKTLRGDITQEMLASKSRIVASGNALRKSKLLTLAITKEFEKEVIFSEAKEEAARGAAIFFL</sequence>
<gene>
    <name evidence="5" type="ORF">TVAG_320420</name>
</gene>
<dbReference type="EMBL" id="DS114203">
    <property type="protein sequence ID" value="EAX89408.1"/>
    <property type="molecule type" value="Genomic_DNA"/>
</dbReference>
<keyword evidence="6" id="KW-1185">Reference proteome</keyword>
<proteinExistence type="inferred from homology"/>
<reference evidence="5" key="1">
    <citation type="submission" date="2006-10" db="EMBL/GenBank/DDBJ databases">
        <authorList>
            <person name="Amadeo P."/>
            <person name="Zhao Q."/>
            <person name="Wortman J."/>
            <person name="Fraser-Liggett C."/>
            <person name="Carlton J."/>
        </authorList>
    </citation>
    <scope>NUCLEOTIDE SEQUENCE</scope>
    <source>
        <strain evidence="5">G3</strain>
    </source>
</reference>
<dbReference type="GO" id="GO:0005829">
    <property type="term" value="C:cytosol"/>
    <property type="evidence" value="ECO:0000318"/>
    <property type="project" value="GO_Central"/>
</dbReference>
<dbReference type="Proteomes" id="UP000001542">
    <property type="component" value="Unassembled WGS sequence"/>
</dbReference>
<evidence type="ECO:0000256" key="1">
    <source>
        <dbReference type="ARBA" id="ARBA00009156"/>
    </source>
</evidence>
<dbReference type="eggNOG" id="KOG2517">
    <property type="taxonomic scope" value="Eukaryota"/>
</dbReference>
<feature type="domain" description="Carbohydrate kinase FGGY N-terminal" evidence="4">
    <location>
        <begin position="4"/>
        <end position="103"/>
    </location>
</feature>
<organism evidence="5 6">
    <name type="scientific">Trichomonas vaginalis (strain ATCC PRA-98 / G3)</name>
    <dbReference type="NCBI Taxonomy" id="412133"/>
    <lineage>
        <taxon>Eukaryota</taxon>
        <taxon>Metamonada</taxon>
        <taxon>Parabasalia</taxon>
        <taxon>Trichomonadida</taxon>
        <taxon>Trichomonadidae</taxon>
        <taxon>Trichomonas</taxon>
    </lineage>
</organism>
<dbReference type="PIRSF" id="PIRSF000538">
    <property type="entry name" value="GlpK"/>
    <property type="match status" value="1"/>
</dbReference>
<dbReference type="InterPro" id="IPR018484">
    <property type="entry name" value="FGGY_N"/>
</dbReference>
<dbReference type="VEuPathDB" id="TrichDB:TVAGG3_1050060"/>
<dbReference type="KEGG" id="tva:4747078"/>
<dbReference type="GO" id="GO:0005975">
    <property type="term" value="P:carbohydrate metabolic process"/>
    <property type="evidence" value="ECO:0007669"/>
    <property type="project" value="InterPro"/>
</dbReference>
<name>A2G0B1_TRIV3</name>
<evidence type="ECO:0000256" key="2">
    <source>
        <dbReference type="ARBA" id="ARBA00022679"/>
    </source>
</evidence>
<dbReference type="OrthoDB" id="10264182at2759"/>
<dbReference type="PANTHER" id="PTHR10196:SF67">
    <property type="entry name" value="SEDOHEPTULOKINASE"/>
    <property type="match status" value="1"/>
</dbReference>
<dbReference type="SUPFAM" id="SSF53067">
    <property type="entry name" value="Actin-like ATPase domain"/>
    <property type="match status" value="2"/>
</dbReference>
<keyword evidence="2" id="KW-0808">Transferase</keyword>
<dbReference type="GO" id="GO:0050277">
    <property type="term" value="F:sedoheptulokinase activity"/>
    <property type="evidence" value="ECO:0000318"/>
    <property type="project" value="GO_Central"/>
</dbReference>
<accession>A2G0B1</accession>
<dbReference type="AlphaFoldDB" id="A2G0B1"/>
<dbReference type="SMR" id="A2G0B1"/>
<evidence type="ECO:0000259" key="4">
    <source>
        <dbReference type="Pfam" id="PF00370"/>
    </source>
</evidence>
<evidence type="ECO:0000256" key="3">
    <source>
        <dbReference type="ARBA" id="ARBA00022777"/>
    </source>
</evidence>
<keyword evidence="3 5" id="KW-0418">Kinase</keyword>
<dbReference type="Gene3D" id="3.30.420.40">
    <property type="match status" value="2"/>
</dbReference>
<dbReference type="VEuPathDB" id="TrichDB:TVAG_320420"/>
<dbReference type="InterPro" id="IPR043129">
    <property type="entry name" value="ATPase_NBD"/>
</dbReference>
<reference evidence="5" key="2">
    <citation type="journal article" date="2007" name="Science">
        <title>Draft genome sequence of the sexually transmitted pathogen Trichomonas vaginalis.</title>
        <authorList>
            <person name="Carlton J.M."/>
            <person name="Hirt R.P."/>
            <person name="Silva J.C."/>
            <person name="Delcher A.L."/>
            <person name="Schatz M."/>
            <person name="Zhao Q."/>
            <person name="Wortman J.R."/>
            <person name="Bidwell S.L."/>
            <person name="Alsmark U.C.M."/>
            <person name="Besteiro S."/>
            <person name="Sicheritz-Ponten T."/>
            <person name="Noel C.J."/>
            <person name="Dacks J.B."/>
            <person name="Foster P.G."/>
            <person name="Simillion C."/>
            <person name="Van de Peer Y."/>
            <person name="Miranda-Saavedra D."/>
            <person name="Barton G.J."/>
            <person name="Westrop G.D."/>
            <person name="Mueller S."/>
            <person name="Dessi D."/>
            <person name="Fiori P.L."/>
            <person name="Ren Q."/>
            <person name="Paulsen I."/>
            <person name="Zhang H."/>
            <person name="Bastida-Corcuera F.D."/>
            <person name="Simoes-Barbosa A."/>
            <person name="Brown M.T."/>
            <person name="Hayes R.D."/>
            <person name="Mukherjee M."/>
            <person name="Okumura C.Y."/>
            <person name="Schneider R."/>
            <person name="Smith A.J."/>
            <person name="Vanacova S."/>
            <person name="Villalvazo M."/>
            <person name="Haas B.J."/>
            <person name="Pertea M."/>
            <person name="Feldblyum T.V."/>
            <person name="Utterback T.R."/>
            <person name="Shu C.L."/>
            <person name="Osoegawa K."/>
            <person name="de Jong P.J."/>
            <person name="Hrdy I."/>
            <person name="Horvathova L."/>
            <person name="Zubacova Z."/>
            <person name="Dolezal P."/>
            <person name="Malik S.B."/>
            <person name="Logsdon J.M. Jr."/>
            <person name="Henze K."/>
            <person name="Gupta A."/>
            <person name="Wang C.C."/>
            <person name="Dunne R.L."/>
            <person name="Upcroft J.A."/>
            <person name="Upcroft P."/>
            <person name="White O."/>
            <person name="Salzberg S.L."/>
            <person name="Tang P."/>
            <person name="Chiu C.-H."/>
            <person name="Lee Y.-S."/>
            <person name="Embley T.M."/>
            <person name="Coombs G.H."/>
            <person name="Mottram J.C."/>
            <person name="Tachezy J."/>
            <person name="Fraser-Liggett C.M."/>
            <person name="Johnson P.J."/>
        </authorList>
    </citation>
    <scope>NUCLEOTIDE SEQUENCE [LARGE SCALE GENOMIC DNA]</scope>
    <source>
        <strain evidence="5">G3</strain>
    </source>
</reference>
<dbReference type="InterPro" id="IPR000577">
    <property type="entry name" value="Carb_kinase_FGGY"/>
</dbReference>
<evidence type="ECO:0000313" key="6">
    <source>
        <dbReference type="Proteomes" id="UP000001542"/>
    </source>
</evidence>